<dbReference type="AlphaFoldDB" id="A0AAV1CUS3"/>
<keyword evidence="3" id="KW-1185">Reference proteome</keyword>
<sequence>MKSRKSCSSNEVFQKRVWTSAVELWMQSVTASSGMAAAEARPQQRAPELRKTPKVERVDDEQWSKKRATAIRDEEVITTVDGGNQQ</sequence>
<proteinExistence type="predicted"/>
<reference evidence="2" key="1">
    <citation type="submission" date="2023-03" db="EMBL/GenBank/DDBJ databases">
        <authorList>
            <person name="Julca I."/>
        </authorList>
    </citation>
    <scope>NUCLEOTIDE SEQUENCE</scope>
</reference>
<evidence type="ECO:0000256" key="1">
    <source>
        <dbReference type="SAM" id="MobiDB-lite"/>
    </source>
</evidence>
<gene>
    <name evidence="2" type="ORF">OLC1_LOCUS9293</name>
</gene>
<organism evidence="2 3">
    <name type="scientific">Oldenlandia corymbosa var. corymbosa</name>
    <dbReference type="NCBI Taxonomy" id="529605"/>
    <lineage>
        <taxon>Eukaryota</taxon>
        <taxon>Viridiplantae</taxon>
        <taxon>Streptophyta</taxon>
        <taxon>Embryophyta</taxon>
        <taxon>Tracheophyta</taxon>
        <taxon>Spermatophyta</taxon>
        <taxon>Magnoliopsida</taxon>
        <taxon>eudicotyledons</taxon>
        <taxon>Gunneridae</taxon>
        <taxon>Pentapetalae</taxon>
        <taxon>asterids</taxon>
        <taxon>lamiids</taxon>
        <taxon>Gentianales</taxon>
        <taxon>Rubiaceae</taxon>
        <taxon>Rubioideae</taxon>
        <taxon>Spermacoceae</taxon>
        <taxon>Hedyotis-Oldenlandia complex</taxon>
        <taxon>Oldenlandia</taxon>
    </lineage>
</organism>
<accession>A0AAV1CUS3</accession>
<feature type="region of interest" description="Disordered" evidence="1">
    <location>
        <begin position="35"/>
        <end position="63"/>
    </location>
</feature>
<evidence type="ECO:0000313" key="2">
    <source>
        <dbReference type="EMBL" id="CAI9099232.1"/>
    </source>
</evidence>
<feature type="compositionally biased region" description="Low complexity" evidence="1">
    <location>
        <begin position="36"/>
        <end position="46"/>
    </location>
</feature>
<dbReference type="Proteomes" id="UP001161247">
    <property type="component" value="Chromosome 3"/>
</dbReference>
<feature type="compositionally biased region" description="Basic and acidic residues" evidence="1">
    <location>
        <begin position="47"/>
        <end position="63"/>
    </location>
</feature>
<dbReference type="EMBL" id="OX459120">
    <property type="protein sequence ID" value="CAI9099232.1"/>
    <property type="molecule type" value="Genomic_DNA"/>
</dbReference>
<name>A0AAV1CUS3_OLDCO</name>
<evidence type="ECO:0000313" key="3">
    <source>
        <dbReference type="Proteomes" id="UP001161247"/>
    </source>
</evidence>
<protein>
    <submittedName>
        <fullName evidence="2">OLC1v1036017C1</fullName>
    </submittedName>
</protein>